<feature type="region of interest" description="Disordered" evidence="1">
    <location>
        <begin position="189"/>
        <end position="217"/>
    </location>
</feature>
<organism evidence="2">
    <name type="scientific">Graphocephala atropunctata</name>
    <dbReference type="NCBI Taxonomy" id="36148"/>
    <lineage>
        <taxon>Eukaryota</taxon>
        <taxon>Metazoa</taxon>
        <taxon>Ecdysozoa</taxon>
        <taxon>Arthropoda</taxon>
        <taxon>Hexapoda</taxon>
        <taxon>Insecta</taxon>
        <taxon>Pterygota</taxon>
        <taxon>Neoptera</taxon>
        <taxon>Paraneoptera</taxon>
        <taxon>Hemiptera</taxon>
        <taxon>Auchenorrhyncha</taxon>
        <taxon>Membracoidea</taxon>
        <taxon>Cicadellidae</taxon>
        <taxon>Cicadellinae</taxon>
        <taxon>Cicadellini</taxon>
        <taxon>Graphocephala</taxon>
    </lineage>
</organism>
<gene>
    <name evidence="2" type="ORF">g.4983</name>
</gene>
<name>A0A1B6MG90_9HEMI</name>
<accession>A0A1B6MG90</accession>
<proteinExistence type="predicted"/>
<evidence type="ECO:0000256" key="1">
    <source>
        <dbReference type="SAM" id="MobiDB-lite"/>
    </source>
</evidence>
<evidence type="ECO:0000313" key="2">
    <source>
        <dbReference type="EMBL" id="JAT34968.1"/>
    </source>
</evidence>
<dbReference type="AlphaFoldDB" id="A0A1B6MG90"/>
<protein>
    <submittedName>
        <fullName evidence="2">Uncharacterized protein</fullName>
    </submittedName>
</protein>
<sequence>MGQKQEMLNDARNIARSLIELIVDEVMKMVVEREDSFYPSFDYFKLQSTENNLTDALKTESVETSKGLNDGCYPSLANLRDVCLLGSAQSSTSKQGEGDFQSPTIREATAFYRLGLETDEDCRGKSFSLSSLNTETSTNELIAELQSDINNISFDNIELSDSDGEDEPQVGLGCAEDDTVLKIIEASHPPEEEDTTQQHQTELQDSNGTSQYQNGDSFINNKLSHQYRCELQSCKSDEQEIEDVSEFDQNALDDGQSSFSNKNVLQHSKKFCMFNNKHYFPFDSELSHDYLPEERSIPSDQNYEDEEGCVLLTESSRELINIEGETDIFDQNPFSTNPFRNSLFGSDIPQSLLITINDPPHNRDCSERQEEKINTITVVADIEHPKKVINWEEALEVQMNVTEPVKCSETDNEEENNIIHTREYWSNVGLMIEHEMDPTYLGPSTAPGVETVGGMTRVGEKCFGKESDDEIWVTNSQSMDDILQTSCEFRADEKVNYLSYPRGTEKKKKKSLVSRLTTSISCIFRSKKKNSKRDQ</sequence>
<dbReference type="EMBL" id="GEBQ01005009">
    <property type="protein sequence ID" value="JAT34968.1"/>
    <property type="molecule type" value="Transcribed_RNA"/>
</dbReference>
<feature type="compositionally biased region" description="Polar residues" evidence="1">
    <location>
        <begin position="205"/>
        <end position="217"/>
    </location>
</feature>
<reference evidence="2" key="1">
    <citation type="submission" date="2015-11" db="EMBL/GenBank/DDBJ databases">
        <title>De novo transcriptome assembly of four potential Pierce s Disease insect vectors from Arizona vineyards.</title>
        <authorList>
            <person name="Tassone E.E."/>
        </authorList>
    </citation>
    <scope>NUCLEOTIDE SEQUENCE</scope>
</reference>